<dbReference type="Proteomes" id="UP000789525">
    <property type="component" value="Unassembled WGS sequence"/>
</dbReference>
<dbReference type="EMBL" id="CAJVPT010004390">
    <property type="protein sequence ID" value="CAG8507584.1"/>
    <property type="molecule type" value="Genomic_DNA"/>
</dbReference>
<accession>A0ACA9L351</accession>
<name>A0ACA9L351_9GLOM</name>
<keyword evidence="2" id="KW-1185">Reference proteome</keyword>
<protein>
    <submittedName>
        <fullName evidence="1">6279_t:CDS:1</fullName>
    </submittedName>
</protein>
<gene>
    <name evidence="1" type="ORF">ACOLOM_LOCUS3075</name>
</gene>
<sequence>MANLSTESKAELGFPVRRRAKTSYEERYKVPLGIPGNESPLLEKVERRTKDPMSYKSDETQHGLFKQLVKGATRKESGTRAVGAQRVDVDVGIAGSSTAERTDSPVDSCTVVADILADLNTVEEKCIWALDALDRTRAEGQVERGCQPNCLVSLCLGQDRENENEGDVDSKEDPSEPKESCHPVVLVTETPNRAYQRLIRYRDSGNRYTHLEVDYSRGKSRYKKKHTQRPL</sequence>
<comment type="caution">
    <text evidence="1">The sequence shown here is derived from an EMBL/GenBank/DDBJ whole genome shotgun (WGS) entry which is preliminary data.</text>
</comment>
<organism evidence="1 2">
    <name type="scientific">Acaulospora colombiana</name>
    <dbReference type="NCBI Taxonomy" id="27376"/>
    <lineage>
        <taxon>Eukaryota</taxon>
        <taxon>Fungi</taxon>
        <taxon>Fungi incertae sedis</taxon>
        <taxon>Mucoromycota</taxon>
        <taxon>Glomeromycotina</taxon>
        <taxon>Glomeromycetes</taxon>
        <taxon>Diversisporales</taxon>
        <taxon>Acaulosporaceae</taxon>
        <taxon>Acaulospora</taxon>
    </lineage>
</organism>
<evidence type="ECO:0000313" key="2">
    <source>
        <dbReference type="Proteomes" id="UP000789525"/>
    </source>
</evidence>
<evidence type="ECO:0000313" key="1">
    <source>
        <dbReference type="EMBL" id="CAG8507584.1"/>
    </source>
</evidence>
<proteinExistence type="predicted"/>
<reference evidence="1" key="1">
    <citation type="submission" date="2021-06" db="EMBL/GenBank/DDBJ databases">
        <authorList>
            <person name="Kallberg Y."/>
            <person name="Tangrot J."/>
            <person name="Rosling A."/>
        </authorList>
    </citation>
    <scope>NUCLEOTIDE SEQUENCE</scope>
    <source>
        <strain evidence="1">CL356</strain>
    </source>
</reference>